<dbReference type="PANTHER" id="PTHR33799:SF1">
    <property type="entry name" value="PTS SYSTEM MANNOSE-SPECIFIC EIIAB COMPONENT-RELATED"/>
    <property type="match status" value="1"/>
</dbReference>
<dbReference type="AlphaFoldDB" id="E1QZG7"/>
<dbReference type="OrthoDB" id="3192465at2"/>
<dbReference type="GO" id="GO:0016740">
    <property type="term" value="F:transferase activity"/>
    <property type="evidence" value="ECO:0007669"/>
    <property type="project" value="UniProtKB-KW"/>
</dbReference>
<keyword evidence="1" id="KW-0808">Transferase</keyword>
<dbReference type="PANTHER" id="PTHR33799">
    <property type="entry name" value="PTS PERMEASE-RELATED-RELATED"/>
    <property type="match status" value="1"/>
</dbReference>
<reference evidence="3 4" key="1">
    <citation type="journal article" date="2010" name="Stand. Genomic Sci.">
        <title>Complete genome sequence of Olsenella uli type strain (VPI D76D-27C).</title>
        <authorList>
            <person name="Goker M."/>
            <person name="Held B."/>
            <person name="Lucas S."/>
            <person name="Nolan M."/>
            <person name="Yasawong M."/>
            <person name="Glavina Del Rio T."/>
            <person name="Tice H."/>
            <person name="Cheng J.F."/>
            <person name="Bruce D."/>
            <person name="Detter J.C."/>
            <person name="Tapia R."/>
            <person name="Han C."/>
            <person name="Goodwin L."/>
            <person name="Pitluck S."/>
            <person name="Liolios K."/>
            <person name="Ivanova N."/>
            <person name="Mavromatis K."/>
            <person name="Mikhailova N."/>
            <person name="Pati A."/>
            <person name="Chen A."/>
            <person name="Palaniappan K."/>
            <person name="Land M."/>
            <person name="Hauser L."/>
            <person name="Chang Y.J."/>
            <person name="Jeffries C.D."/>
            <person name="Rohde M."/>
            <person name="Sikorski J."/>
            <person name="Pukall R."/>
            <person name="Woyke T."/>
            <person name="Bristow J."/>
            <person name="Eisen J.A."/>
            <person name="Markowitz V."/>
            <person name="Hugenholtz P."/>
            <person name="Kyrpides N.C."/>
            <person name="Klenk H.P."/>
            <person name="Lapidus A."/>
        </authorList>
    </citation>
    <scope>NUCLEOTIDE SEQUENCE [LARGE SCALE GENOMIC DNA]</scope>
    <source>
        <strain evidence="4">ATCC 49627 / DSM 7084 / CIP 109912 / JCM 12494 / NCIMB 702895 / VPI D76D-27C</strain>
    </source>
</reference>
<dbReference type="GeneID" id="78512086"/>
<dbReference type="RefSeq" id="WP_013251533.1">
    <property type="nucleotide sequence ID" value="NC_014363.1"/>
</dbReference>
<feature type="domain" description="PTS EIIA type-4" evidence="2">
    <location>
        <begin position="1"/>
        <end position="123"/>
    </location>
</feature>
<proteinExistence type="predicted"/>
<evidence type="ECO:0000313" key="3">
    <source>
        <dbReference type="EMBL" id="ADK67781.1"/>
    </source>
</evidence>
<dbReference type="Pfam" id="PF03610">
    <property type="entry name" value="EIIA-man"/>
    <property type="match status" value="1"/>
</dbReference>
<dbReference type="STRING" id="633147.Olsu_0667"/>
<accession>E1QZG7</accession>
<dbReference type="Gene3D" id="3.40.50.510">
    <property type="entry name" value="Phosphotransferase system, mannose-type IIA component"/>
    <property type="match status" value="1"/>
</dbReference>
<name>E1QZG7_OLSUV</name>
<dbReference type="GO" id="GO:0016020">
    <property type="term" value="C:membrane"/>
    <property type="evidence" value="ECO:0007669"/>
    <property type="project" value="InterPro"/>
</dbReference>
<dbReference type="SUPFAM" id="SSF53062">
    <property type="entry name" value="PTS system fructose IIA component-like"/>
    <property type="match status" value="1"/>
</dbReference>
<dbReference type="HOGENOM" id="CLU_123235_4_0_11"/>
<dbReference type="PATRIC" id="fig|633147.7.peg.884"/>
<evidence type="ECO:0000256" key="1">
    <source>
        <dbReference type="ARBA" id="ARBA00022679"/>
    </source>
</evidence>
<keyword evidence="4" id="KW-1185">Reference proteome</keyword>
<protein>
    <submittedName>
        <fullName evidence="3">PTS system fructose subfamily IIA component</fullName>
    </submittedName>
</protein>
<dbReference type="eggNOG" id="COG2893">
    <property type="taxonomic scope" value="Bacteria"/>
</dbReference>
<dbReference type="InterPro" id="IPR051471">
    <property type="entry name" value="Bacterial_PTS_sugar_comp"/>
</dbReference>
<dbReference type="PROSITE" id="PS51096">
    <property type="entry name" value="PTS_EIIA_TYPE_4"/>
    <property type="match status" value="1"/>
</dbReference>
<dbReference type="GO" id="GO:0009401">
    <property type="term" value="P:phosphoenolpyruvate-dependent sugar phosphotransferase system"/>
    <property type="evidence" value="ECO:0007669"/>
    <property type="project" value="InterPro"/>
</dbReference>
<dbReference type="Proteomes" id="UP000000333">
    <property type="component" value="Chromosome"/>
</dbReference>
<dbReference type="KEGG" id="ols:Olsu_0667"/>
<dbReference type="InterPro" id="IPR004701">
    <property type="entry name" value="PTS_EIIA_man-typ"/>
</dbReference>
<dbReference type="EMBL" id="CP002106">
    <property type="protein sequence ID" value="ADK67781.1"/>
    <property type="molecule type" value="Genomic_DNA"/>
</dbReference>
<gene>
    <name evidence="3" type="ordered locus">Olsu_0667</name>
</gene>
<evidence type="ECO:0000259" key="2">
    <source>
        <dbReference type="PROSITE" id="PS51096"/>
    </source>
</evidence>
<sequence length="141" mass="15008">MFDVILVSHGSFARAVLESAELICGDQERVKTYGLHLGESVDVFRDMVRGGIAESLTRGEVLVLSDIQSGSPFNVTCAAMGDMAFHHVTGMNLPMVIEALVDRVDLPIGEVVSNALALGASSMADVNALVNLDSEVEDDDE</sequence>
<dbReference type="InterPro" id="IPR036662">
    <property type="entry name" value="PTS_EIIA_man-typ_sf"/>
</dbReference>
<evidence type="ECO:0000313" key="4">
    <source>
        <dbReference type="Proteomes" id="UP000000333"/>
    </source>
</evidence>
<organism evidence="3 4">
    <name type="scientific">Olsenella uli (strain ATCC 49627 / DSM 7084 / CCUG 31166 / CIP 109912 / JCM 12494 / LMG 11480 / NCIMB 702895 / VPI D76D-27C)</name>
    <name type="common">Lactobacillus uli</name>
    <dbReference type="NCBI Taxonomy" id="633147"/>
    <lineage>
        <taxon>Bacteria</taxon>
        <taxon>Bacillati</taxon>
        <taxon>Actinomycetota</taxon>
        <taxon>Coriobacteriia</taxon>
        <taxon>Coriobacteriales</taxon>
        <taxon>Atopobiaceae</taxon>
        <taxon>Olsenella</taxon>
    </lineage>
</organism>